<evidence type="ECO:0000256" key="1">
    <source>
        <dbReference type="SAM" id="MobiDB-lite"/>
    </source>
</evidence>
<dbReference type="Pfam" id="PF14364">
    <property type="entry name" value="DUF4408"/>
    <property type="match status" value="1"/>
</dbReference>
<evidence type="ECO:0000313" key="3">
    <source>
        <dbReference type="EMBL" id="AGT17192.1"/>
    </source>
</evidence>
<dbReference type="AlphaFoldDB" id="A0A059Q0P1"/>
<dbReference type="PANTHER" id="PTHR33098">
    <property type="entry name" value="COTTON FIBER (DUF761)"/>
    <property type="match status" value="1"/>
</dbReference>
<sequence>MCSKRPHLTLPSLNNPTPDCPFFPTRPPPPAAAPLPSPLPRPLAVPSPKPHRHQPTGSRRRIPGGAMLEEAIPALLSAVHGWFTPAVLFVVLNIVIGTIAVTSKAAAAASETGGDEEGVAAAGGGGWEQPHRRLARVPSMALERLRSFNGRFAAAAPEPEPEPAEAGVVDLGYKQQQPAAAETEEGPVVVVERAVEPEPEPEHAAHMERSRSEAAADAELPRLPARLHKSASDRSAFAHFGAEEVEETVRAVEARRPATTRESRGRRRFPVAEPEPASESEEEEEDGISGGEVDARADDFINRFRHQLKLQRIDSFIRHRETVRRGQTQAAARGV</sequence>
<dbReference type="InterPro" id="IPR025520">
    <property type="entry name" value="DUF4408"/>
</dbReference>
<protein>
    <recommendedName>
        <fullName evidence="2">DUF4408 domain-containing protein</fullName>
    </recommendedName>
</protein>
<feature type="compositionally biased region" description="Pro residues" evidence="1">
    <location>
        <begin position="18"/>
        <end position="48"/>
    </location>
</feature>
<proteinExistence type="predicted"/>
<accession>A0A059Q0P1</accession>
<feature type="domain" description="DUF4408" evidence="2">
    <location>
        <begin position="73"/>
        <end position="104"/>
    </location>
</feature>
<dbReference type="EMBL" id="KF184790">
    <property type="protein sequence ID" value="AGT17192.1"/>
    <property type="molecule type" value="Genomic_DNA"/>
</dbReference>
<evidence type="ECO:0000259" key="2">
    <source>
        <dbReference type="Pfam" id="PF14364"/>
    </source>
</evidence>
<gene>
    <name evidence="3" type="ORF">SHCRBa_041_N14_R_40</name>
</gene>
<reference evidence="3" key="1">
    <citation type="submission" date="2013-05" db="EMBL/GenBank/DDBJ databases">
        <title>Building the sugarcane genome for biotechnology and identifying evolutionary trends.</title>
        <authorList>
            <person name="De Setta N."/>
            <person name="Monteiro-Vitorello C.B."/>
            <person name="Metcalfe C.J."/>
            <person name="Cruz G.M.Q."/>
            <person name="Del Bem L.E."/>
            <person name="Vicentini R."/>
            <person name="Nogueira F.T.S."/>
            <person name="Campos R.A."/>
            <person name="Nunes S.L."/>
            <person name="Turrini P.C.G."/>
            <person name="Vieira A.P."/>
            <person name="Cruz E.A.O."/>
            <person name="Correa T.C.S."/>
            <person name="Hotta C.T."/>
            <person name="de Mello-Varani A."/>
            <person name="Vautrin S."/>
            <person name="Trindade A.S."/>
            <person name="Vilela M.M."/>
            <person name="Horta C.L."/>
            <person name="Sato P.M."/>
            <person name="de Andrade R.F."/>
            <person name="Nishiyama M.Y."/>
            <person name="Cardoso-Silva C.B."/>
            <person name="Scortecci K.C."/>
            <person name="Garcia A.A.F."/>
            <person name="Carneiro M.S."/>
            <person name="Kim C."/>
            <person name="Paterson A.H."/>
            <person name="Berges H."/>
            <person name="D'Hont A."/>
            <person name="de-Souza A.P."/>
            <person name="Souza G.M."/>
            <person name="Vincentz M."/>
            <person name="Kitajima J.P."/>
            <person name="Van Sluys M.-A."/>
        </authorList>
    </citation>
    <scope>NUCLEOTIDE SEQUENCE</scope>
</reference>
<feature type="compositionally biased region" description="Basic and acidic residues" evidence="1">
    <location>
        <begin position="249"/>
        <end position="263"/>
    </location>
</feature>
<feature type="region of interest" description="Disordered" evidence="1">
    <location>
        <begin position="249"/>
        <end position="292"/>
    </location>
</feature>
<dbReference type="Pfam" id="PF05553">
    <property type="entry name" value="DUF761"/>
    <property type="match status" value="1"/>
</dbReference>
<organism evidence="3">
    <name type="scientific">Saccharum hybrid cultivar R570</name>
    <dbReference type="NCBI Taxonomy" id="131158"/>
    <lineage>
        <taxon>Eukaryota</taxon>
        <taxon>Viridiplantae</taxon>
        <taxon>Streptophyta</taxon>
        <taxon>Embryophyta</taxon>
        <taxon>Tracheophyta</taxon>
        <taxon>Spermatophyta</taxon>
        <taxon>Magnoliopsida</taxon>
        <taxon>Liliopsida</taxon>
        <taxon>Poales</taxon>
        <taxon>Poaceae</taxon>
        <taxon>PACMAD clade</taxon>
        <taxon>Panicoideae</taxon>
        <taxon>Andropogonodae</taxon>
        <taxon>Andropogoneae</taxon>
        <taxon>Saccharinae</taxon>
        <taxon>Saccharum</taxon>
        <taxon>Saccharum officinarum species complex</taxon>
    </lineage>
</organism>
<name>A0A059Q0P1_9POAL</name>
<feature type="compositionally biased region" description="Acidic residues" evidence="1">
    <location>
        <begin position="276"/>
        <end position="287"/>
    </location>
</feature>
<feature type="compositionally biased region" description="Basic residues" evidence="1">
    <location>
        <begin position="49"/>
        <end position="62"/>
    </location>
</feature>
<feature type="compositionally biased region" description="Basic and acidic residues" evidence="1">
    <location>
        <begin position="196"/>
        <end position="214"/>
    </location>
</feature>
<dbReference type="InterPro" id="IPR008480">
    <property type="entry name" value="DUF761_pln"/>
</dbReference>
<dbReference type="PANTHER" id="PTHR33098:SF119">
    <property type="entry name" value="OS06G0566500 PROTEIN"/>
    <property type="match status" value="1"/>
</dbReference>
<feature type="region of interest" description="Disordered" evidence="1">
    <location>
        <begin position="196"/>
        <end position="217"/>
    </location>
</feature>
<feature type="region of interest" description="Disordered" evidence="1">
    <location>
        <begin position="1"/>
        <end position="62"/>
    </location>
</feature>